<feature type="transmembrane region" description="Helical" evidence="1">
    <location>
        <begin position="35"/>
        <end position="54"/>
    </location>
</feature>
<gene>
    <name evidence="3" type="ORF">GCM10009688_18250</name>
</gene>
<evidence type="ECO:0000313" key="3">
    <source>
        <dbReference type="EMBL" id="GAA1913654.1"/>
    </source>
</evidence>
<reference evidence="3 4" key="1">
    <citation type="journal article" date="2019" name="Int. J. Syst. Evol. Microbiol.">
        <title>The Global Catalogue of Microorganisms (GCM) 10K type strain sequencing project: providing services to taxonomists for standard genome sequencing and annotation.</title>
        <authorList>
            <consortium name="The Broad Institute Genomics Platform"/>
            <consortium name="The Broad Institute Genome Sequencing Center for Infectious Disease"/>
            <person name="Wu L."/>
            <person name="Ma J."/>
        </authorList>
    </citation>
    <scope>NUCLEOTIDE SEQUENCE [LARGE SCALE GENOMIC DNA]</scope>
    <source>
        <strain evidence="3 4">JCM 13316</strain>
    </source>
</reference>
<organism evidence="3 4">
    <name type="scientific">Arthrobacter gandavensis</name>
    <dbReference type="NCBI Taxonomy" id="169960"/>
    <lineage>
        <taxon>Bacteria</taxon>
        <taxon>Bacillati</taxon>
        <taxon>Actinomycetota</taxon>
        <taxon>Actinomycetes</taxon>
        <taxon>Micrococcales</taxon>
        <taxon>Micrococcaceae</taxon>
        <taxon>Arthrobacter</taxon>
    </lineage>
</organism>
<feature type="domain" description="DUF4350" evidence="2">
    <location>
        <begin position="67"/>
        <end position="241"/>
    </location>
</feature>
<proteinExistence type="predicted"/>
<comment type="caution">
    <text evidence="3">The sequence shown here is derived from an EMBL/GenBank/DDBJ whole genome shotgun (WGS) entry which is preliminary data.</text>
</comment>
<accession>A0ABN2P6K9</accession>
<keyword evidence="4" id="KW-1185">Reference proteome</keyword>
<evidence type="ECO:0000313" key="4">
    <source>
        <dbReference type="Proteomes" id="UP001500784"/>
    </source>
</evidence>
<keyword evidence="1" id="KW-1133">Transmembrane helix</keyword>
<protein>
    <submittedName>
        <fullName evidence="3">DUF4350 domain-containing protein</fullName>
    </submittedName>
</protein>
<dbReference type="Pfam" id="PF14258">
    <property type="entry name" value="DUF4350"/>
    <property type="match status" value="1"/>
</dbReference>
<name>A0ABN2P6K9_9MICC</name>
<dbReference type="InterPro" id="IPR025646">
    <property type="entry name" value="DUF4350"/>
</dbReference>
<keyword evidence="1" id="KW-0812">Transmembrane</keyword>
<dbReference type="Proteomes" id="UP001500784">
    <property type="component" value="Unassembled WGS sequence"/>
</dbReference>
<dbReference type="EMBL" id="BAAALV010000002">
    <property type="protein sequence ID" value="GAA1913654.1"/>
    <property type="molecule type" value="Genomic_DNA"/>
</dbReference>
<sequence>MSAAAPPQAQPGDMDQTSAGSAAASSVLRSRLRAWRLWIILSLVLIGGVVLSLLTASGADRTRLSASNPAPEGAQAAVRVLQAQGVDVVEAGDYAQALDLLGEGGAALMLFDPNEYLSGPQLSELGSAAQKKILVEPTFAQLRALAPDISQAGLVPQEVIDAGSVEGAGCKAPAGEAAGSVTAGGLAYRGPLTCFTVTGSGEPAAGLFAQSADGSAAVLGYTGLLANESIAGNGNAALALWSLGSADTLVWYLPVPADIPAGEAPANPFSLLPDWVNPLLVWTLVVAALAAFWRGRRLGPLAMEPMPVVVRAAETAEGRARLYQDSRALDRAADNLRAGTMVRLAARLRLGPGSTAADVVQAAARSTGRSAVEIDSLLNRHTPGNDSDLVAWSQELLHLEEEITEP</sequence>
<keyword evidence="1" id="KW-0472">Membrane</keyword>
<evidence type="ECO:0000259" key="2">
    <source>
        <dbReference type="Pfam" id="PF14258"/>
    </source>
</evidence>
<evidence type="ECO:0000256" key="1">
    <source>
        <dbReference type="SAM" id="Phobius"/>
    </source>
</evidence>